<gene>
    <name evidence="2" type="ORF">CVO77_15505</name>
</gene>
<proteinExistence type="predicted"/>
<dbReference type="Pfam" id="PF13646">
    <property type="entry name" value="HEAT_2"/>
    <property type="match status" value="1"/>
</dbReference>
<comment type="caution">
    <text evidence="2">The sequence shown here is derived from an EMBL/GenBank/DDBJ whole genome shotgun (WGS) entry which is preliminary data.</text>
</comment>
<keyword evidence="3" id="KW-1185">Reference proteome</keyword>
<dbReference type="RefSeq" id="WP_105999815.1">
    <property type="nucleotide sequence ID" value="NZ_CM009578.1"/>
</dbReference>
<feature type="compositionally biased region" description="Basic and acidic residues" evidence="1">
    <location>
        <begin position="1"/>
        <end position="23"/>
    </location>
</feature>
<dbReference type="InterPro" id="IPR016024">
    <property type="entry name" value="ARM-type_fold"/>
</dbReference>
<reference evidence="3" key="1">
    <citation type="submission" date="2017-11" db="EMBL/GenBank/DDBJ databases">
        <title>The complete genome sequence of Sphingopyxis pomeranensis sp. nov. strain WS5A3p.</title>
        <authorList>
            <person name="Kaminski M.A."/>
        </authorList>
    </citation>
    <scope>NUCLEOTIDE SEQUENCE [LARGE SCALE GENOMIC DNA]</scope>
    <source>
        <strain evidence="3">WS5A3p</strain>
    </source>
</reference>
<dbReference type="AlphaFoldDB" id="A0A2S8B2F0"/>
<evidence type="ECO:0000313" key="3">
    <source>
        <dbReference type="Proteomes" id="UP000238954"/>
    </source>
</evidence>
<dbReference type="InterPro" id="IPR011989">
    <property type="entry name" value="ARM-like"/>
</dbReference>
<protein>
    <recommendedName>
        <fullName evidence="4">HEAT repeat domain-containing protein</fullName>
    </recommendedName>
</protein>
<dbReference type="Proteomes" id="UP000238954">
    <property type="component" value="Chromosome"/>
</dbReference>
<dbReference type="OrthoDB" id="7447021at2"/>
<dbReference type="Gene3D" id="1.25.10.10">
    <property type="entry name" value="Leucine-rich Repeat Variant"/>
    <property type="match status" value="1"/>
</dbReference>
<feature type="region of interest" description="Disordered" evidence="1">
    <location>
        <begin position="1"/>
        <end position="24"/>
    </location>
</feature>
<evidence type="ECO:0008006" key="4">
    <source>
        <dbReference type="Google" id="ProtNLM"/>
    </source>
</evidence>
<dbReference type="SUPFAM" id="SSF48371">
    <property type="entry name" value="ARM repeat"/>
    <property type="match status" value="1"/>
</dbReference>
<evidence type="ECO:0000313" key="2">
    <source>
        <dbReference type="EMBL" id="PQM26439.1"/>
    </source>
</evidence>
<sequence>MATASRHDHFPSRADPGRADPRRERIRRAAARLNARWRGEDGRPGGLHAAMAAVAHEPPTVAIAALAPWLADSDWLARRLGEAAALLAADPFASPPLRPIGGGESAGGLLVAEHGAVRLTLQFEGFERGARSPAIARFVPGGAAIRFLAAGGASIRRHRVAVSAAEEEGAFTAAAASRCRSEAARPLVAGEELILDTARESFTLADATGDILFLELAVQPPSPLPVRAYDLASGRLVHLSSARRDASFRQMGLGLLRAFGRRDAVPLFAAEIESGDFAARWAAMRELVALDPIAARPHLVRMAASDPHPEVRRAASATLALLEPPPLQRRNGETCELVREGPP</sequence>
<accession>A0A2S8B2F0</accession>
<name>A0A2S8B2F0_9SPHN</name>
<organism evidence="2 3">
    <name type="scientific">Sphingopyxis lindanitolerans</name>
    <dbReference type="NCBI Taxonomy" id="2054227"/>
    <lineage>
        <taxon>Bacteria</taxon>
        <taxon>Pseudomonadati</taxon>
        <taxon>Pseudomonadota</taxon>
        <taxon>Alphaproteobacteria</taxon>
        <taxon>Sphingomonadales</taxon>
        <taxon>Sphingomonadaceae</taxon>
        <taxon>Sphingopyxis</taxon>
    </lineage>
</organism>
<evidence type="ECO:0000256" key="1">
    <source>
        <dbReference type="SAM" id="MobiDB-lite"/>
    </source>
</evidence>
<dbReference type="EMBL" id="PHFW01000003">
    <property type="protein sequence ID" value="PQM26439.1"/>
    <property type="molecule type" value="Genomic_DNA"/>
</dbReference>